<evidence type="ECO:0000313" key="2">
    <source>
        <dbReference type="Proteomes" id="UP000199564"/>
    </source>
</evidence>
<dbReference type="STRING" id="226506.SAMN04488519_107166"/>
<dbReference type="PANTHER" id="PTHR43428:SF1">
    <property type="entry name" value="ARSENATE REDUCTASE"/>
    <property type="match status" value="1"/>
</dbReference>
<keyword evidence="2" id="KW-1185">Reference proteome</keyword>
<dbReference type="Gene3D" id="3.40.50.2300">
    <property type="match status" value="1"/>
</dbReference>
<organism evidence="1 2">
    <name type="scientific">Algoriphagus ornithinivorans</name>
    <dbReference type="NCBI Taxonomy" id="226506"/>
    <lineage>
        <taxon>Bacteria</taxon>
        <taxon>Pseudomonadati</taxon>
        <taxon>Bacteroidota</taxon>
        <taxon>Cytophagia</taxon>
        <taxon>Cytophagales</taxon>
        <taxon>Cyclobacteriaceae</taxon>
        <taxon>Algoriphagus</taxon>
    </lineage>
</organism>
<proteinExistence type="predicted"/>
<name>A0A1I5HNQ8_9BACT</name>
<dbReference type="AlphaFoldDB" id="A0A1I5HNQ8"/>
<dbReference type="RefSeq" id="WP_245756416.1">
    <property type="nucleotide sequence ID" value="NZ_FOVW01000007.1"/>
</dbReference>
<protein>
    <submittedName>
        <fullName evidence="1">Arsenate reductase</fullName>
    </submittedName>
</protein>
<dbReference type="PANTHER" id="PTHR43428">
    <property type="entry name" value="ARSENATE REDUCTASE"/>
    <property type="match status" value="1"/>
</dbReference>
<dbReference type="EMBL" id="FOVW01000007">
    <property type="protein sequence ID" value="SFO49893.1"/>
    <property type="molecule type" value="Genomic_DNA"/>
</dbReference>
<accession>A0A1I5HNQ8</accession>
<sequence length="209" mass="23967">MDYTPLTFLPKLEDSIKQILNTPITDERKEVLSPLIHYIREKQDKNEAINLNFICTHNSRRSQFSQIWAKVASSYHGIKTNCFSGGIEITAFNERAVASLQRIGFRIISDNATDNPKYEVFYSDTAQSIKAFSKLVEDQSNPTSNFAAIMTCDHADENCPIISGAEIRIPVRFEDPKKFDDTELEQKMYDERSLQIASEMFYVFSRAND</sequence>
<dbReference type="InterPro" id="IPR036196">
    <property type="entry name" value="Ptyr_pPase_sf"/>
</dbReference>
<evidence type="ECO:0000313" key="1">
    <source>
        <dbReference type="EMBL" id="SFO49893.1"/>
    </source>
</evidence>
<dbReference type="SUPFAM" id="SSF52788">
    <property type="entry name" value="Phosphotyrosine protein phosphatases I"/>
    <property type="match status" value="1"/>
</dbReference>
<dbReference type="Proteomes" id="UP000199564">
    <property type="component" value="Unassembled WGS sequence"/>
</dbReference>
<reference evidence="2" key="1">
    <citation type="submission" date="2016-10" db="EMBL/GenBank/DDBJ databases">
        <authorList>
            <person name="Varghese N."/>
            <person name="Submissions S."/>
        </authorList>
    </citation>
    <scope>NUCLEOTIDE SEQUENCE [LARGE SCALE GENOMIC DNA]</scope>
    <source>
        <strain evidence="2">DSM 15282</strain>
    </source>
</reference>
<gene>
    <name evidence="1" type="ORF">SAMN04488519_107166</name>
</gene>